<comment type="caution">
    <text evidence="7">The sequence shown here is derived from an EMBL/GenBank/DDBJ whole genome shotgun (WGS) entry which is preliminary data.</text>
</comment>
<proteinExistence type="inferred from homology"/>
<keyword evidence="8" id="KW-1185">Reference proteome</keyword>
<dbReference type="CDD" id="cd05471">
    <property type="entry name" value="pepsin_like"/>
    <property type="match status" value="1"/>
</dbReference>
<reference evidence="7" key="1">
    <citation type="submission" date="2020-05" db="EMBL/GenBank/DDBJ databases">
        <title>Mycena genomes resolve the evolution of fungal bioluminescence.</title>
        <authorList>
            <person name="Tsai I.J."/>
        </authorList>
    </citation>
    <scope>NUCLEOTIDE SEQUENCE</scope>
    <source>
        <strain evidence="7">160909Yilan</strain>
    </source>
</reference>
<dbReference type="PROSITE" id="PS51767">
    <property type="entry name" value="PEPTIDASE_A1"/>
    <property type="match status" value="1"/>
</dbReference>
<dbReference type="AlphaFoldDB" id="A0A8H6Z4Z6"/>
<dbReference type="EMBL" id="JACAZH010000004">
    <property type="protein sequence ID" value="KAF7371069.1"/>
    <property type="molecule type" value="Genomic_DNA"/>
</dbReference>
<dbReference type="PANTHER" id="PTHR47966:SF47">
    <property type="entry name" value="ENDOPEPTIDASE, PUTATIVE (AFU_ORTHOLOGUE AFUA_3G01220)-RELATED"/>
    <property type="match status" value="1"/>
</dbReference>
<dbReference type="InterPro" id="IPR033121">
    <property type="entry name" value="PEPTIDASE_A1"/>
</dbReference>
<keyword evidence="4 7" id="KW-0645">Protease</keyword>
<evidence type="ECO:0000256" key="3">
    <source>
        <dbReference type="PIRSR" id="PIRSR601461-1"/>
    </source>
</evidence>
<dbReference type="Proteomes" id="UP000623467">
    <property type="component" value="Unassembled WGS sequence"/>
</dbReference>
<dbReference type="SUPFAM" id="SSF50630">
    <property type="entry name" value="Acid proteases"/>
    <property type="match status" value="1"/>
</dbReference>
<dbReference type="PROSITE" id="PS00141">
    <property type="entry name" value="ASP_PROTEASE"/>
    <property type="match status" value="1"/>
</dbReference>
<dbReference type="GO" id="GO:0000324">
    <property type="term" value="C:fungal-type vacuole"/>
    <property type="evidence" value="ECO:0007669"/>
    <property type="project" value="TreeGrafter"/>
</dbReference>
<dbReference type="InterPro" id="IPR021109">
    <property type="entry name" value="Peptidase_aspartic_dom_sf"/>
</dbReference>
<feature type="active site" evidence="3">
    <location>
        <position position="90"/>
    </location>
</feature>
<dbReference type="InterPro" id="IPR034164">
    <property type="entry name" value="Pepsin-like_dom"/>
</dbReference>
<keyword evidence="2 4" id="KW-0064">Aspartyl protease</keyword>
<sequence length="427" mass="45006">MVLTAVILSLVCAATAEFNVVRHVSKAPRSVEPAVVPAAHTPAAIEKGQSGIPAGTVSLNNTAILEGSDLDQEYLTNVTIGGQTFKAIIDTGSSDTWLIKKGFNCFNLTGAPESTETCGFGSDGFDTSASPTFKAFPNVSFNISYGDGEFLSGPVGFDTVSVGGLSVTQQEIGTPDLAAWEGDTVNSGLLGLAFSSLTSVFNTTDPTKASNENHIPYDPFFFTAVKQGVVTNPFFSLALNRGALTVNTTEDPNLGFLAFGGTPPVTLDTTAVTVPIHWGYSATTGDPSTKSNAVFLYYTVDVAGYTFPGSTSVTTKNNNTIVDSGTTLNYLPTKVAKAYNAQFVPKAKLDKDSGLYFVECNATVPAFSILEAGTDDDGNIVCISGTQDGGEDTPENVFILGDVFLHNVVSTFNIKTDELTITRRKKY</sequence>
<feature type="active site" evidence="3">
    <location>
        <position position="323"/>
    </location>
</feature>
<dbReference type="Pfam" id="PF00026">
    <property type="entry name" value="Asp"/>
    <property type="match status" value="1"/>
</dbReference>
<evidence type="ECO:0000256" key="1">
    <source>
        <dbReference type="ARBA" id="ARBA00007447"/>
    </source>
</evidence>
<evidence type="ECO:0000259" key="6">
    <source>
        <dbReference type="PROSITE" id="PS51767"/>
    </source>
</evidence>
<dbReference type="OrthoDB" id="15189at2759"/>
<dbReference type="PRINTS" id="PR00792">
    <property type="entry name" value="PEPSIN"/>
</dbReference>
<gene>
    <name evidence="7" type="ORF">MSAN_00741200</name>
</gene>
<comment type="similarity">
    <text evidence="1 4">Belongs to the peptidase A1 family.</text>
</comment>
<dbReference type="Gene3D" id="2.40.70.10">
    <property type="entry name" value="Acid Proteases"/>
    <property type="match status" value="2"/>
</dbReference>
<evidence type="ECO:0000256" key="4">
    <source>
        <dbReference type="RuleBase" id="RU000454"/>
    </source>
</evidence>
<keyword evidence="4" id="KW-0378">Hydrolase</keyword>
<protein>
    <submittedName>
        <fullName evidence="7">Acid protease</fullName>
    </submittedName>
</protein>
<dbReference type="InterPro" id="IPR001461">
    <property type="entry name" value="Aspartic_peptidase_A1"/>
</dbReference>
<dbReference type="GO" id="GO:0006508">
    <property type="term" value="P:proteolysis"/>
    <property type="evidence" value="ECO:0007669"/>
    <property type="project" value="UniProtKB-KW"/>
</dbReference>
<evidence type="ECO:0000313" key="8">
    <source>
        <dbReference type="Proteomes" id="UP000623467"/>
    </source>
</evidence>
<evidence type="ECO:0000313" key="7">
    <source>
        <dbReference type="EMBL" id="KAF7371069.1"/>
    </source>
</evidence>
<keyword evidence="5" id="KW-0732">Signal</keyword>
<accession>A0A8H6Z4Z6</accession>
<feature type="domain" description="Peptidase A1" evidence="6">
    <location>
        <begin position="74"/>
        <end position="422"/>
    </location>
</feature>
<name>A0A8H6Z4Z6_9AGAR</name>
<evidence type="ECO:0000256" key="2">
    <source>
        <dbReference type="ARBA" id="ARBA00022750"/>
    </source>
</evidence>
<evidence type="ECO:0000256" key="5">
    <source>
        <dbReference type="SAM" id="SignalP"/>
    </source>
</evidence>
<organism evidence="7 8">
    <name type="scientific">Mycena sanguinolenta</name>
    <dbReference type="NCBI Taxonomy" id="230812"/>
    <lineage>
        <taxon>Eukaryota</taxon>
        <taxon>Fungi</taxon>
        <taxon>Dikarya</taxon>
        <taxon>Basidiomycota</taxon>
        <taxon>Agaricomycotina</taxon>
        <taxon>Agaricomycetes</taxon>
        <taxon>Agaricomycetidae</taxon>
        <taxon>Agaricales</taxon>
        <taxon>Marasmiineae</taxon>
        <taxon>Mycenaceae</taxon>
        <taxon>Mycena</taxon>
    </lineage>
</organism>
<dbReference type="GO" id="GO:0004190">
    <property type="term" value="F:aspartic-type endopeptidase activity"/>
    <property type="evidence" value="ECO:0007669"/>
    <property type="project" value="UniProtKB-KW"/>
</dbReference>
<dbReference type="InterPro" id="IPR001969">
    <property type="entry name" value="Aspartic_peptidase_AS"/>
</dbReference>
<feature type="signal peptide" evidence="5">
    <location>
        <begin position="1"/>
        <end position="16"/>
    </location>
</feature>
<dbReference type="PANTHER" id="PTHR47966">
    <property type="entry name" value="BETA-SITE APP-CLEAVING ENZYME, ISOFORM A-RELATED"/>
    <property type="match status" value="1"/>
</dbReference>
<feature type="chain" id="PRO_5034661404" evidence="5">
    <location>
        <begin position="17"/>
        <end position="427"/>
    </location>
</feature>